<proteinExistence type="predicted"/>
<dbReference type="Pfam" id="PF07707">
    <property type="entry name" value="BACK"/>
    <property type="match status" value="1"/>
</dbReference>
<dbReference type="InterPro" id="IPR011705">
    <property type="entry name" value="BACK"/>
</dbReference>
<keyword evidence="3" id="KW-1185">Reference proteome</keyword>
<accession>A0ABR2H3N2</accession>
<feature type="domain" description="BACK" evidence="1">
    <location>
        <begin position="164"/>
        <end position="242"/>
    </location>
</feature>
<dbReference type="Gene3D" id="2.60.120.260">
    <property type="entry name" value="Galactose-binding domain-like"/>
    <property type="match status" value="1"/>
</dbReference>
<protein>
    <recommendedName>
        <fullName evidence="1">BACK domain-containing protein</fullName>
    </recommendedName>
</protein>
<dbReference type="InterPro" id="IPR008979">
    <property type="entry name" value="Galactose-bd-like_sf"/>
</dbReference>
<reference evidence="2 3" key="1">
    <citation type="submission" date="2024-04" db="EMBL/GenBank/DDBJ databases">
        <title>Tritrichomonas musculus Genome.</title>
        <authorList>
            <person name="Alves-Ferreira E."/>
            <person name="Grigg M."/>
            <person name="Lorenzi H."/>
            <person name="Galac M."/>
        </authorList>
    </citation>
    <scope>NUCLEOTIDE SEQUENCE [LARGE SCALE GENOMIC DNA]</scope>
    <source>
        <strain evidence="2 3">EAF2021</strain>
    </source>
</reference>
<comment type="caution">
    <text evidence="2">The sequence shown here is derived from an EMBL/GenBank/DDBJ whole genome shotgun (WGS) entry which is preliminary data.</text>
</comment>
<name>A0ABR2H3N2_9EUKA</name>
<evidence type="ECO:0000313" key="3">
    <source>
        <dbReference type="Proteomes" id="UP001470230"/>
    </source>
</evidence>
<organism evidence="2 3">
    <name type="scientific">Tritrichomonas musculus</name>
    <dbReference type="NCBI Taxonomy" id="1915356"/>
    <lineage>
        <taxon>Eukaryota</taxon>
        <taxon>Metamonada</taxon>
        <taxon>Parabasalia</taxon>
        <taxon>Tritrichomonadida</taxon>
        <taxon>Tritrichomonadidae</taxon>
        <taxon>Tritrichomonas</taxon>
    </lineage>
</organism>
<dbReference type="Proteomes" id="UP001470230">
    <property type="component" value="Unassembled WGS sequence"/>
</dbReference>
<gene>
    <name evidence="2" type="ORF">M9Y10_027661</name>
</gene>
<evidence type="ECO:0000259" key="1">
    <source>
        <dbReference type="Pfam" id="PF07707"/>
    </source>
</evidence>
<dbReference type="SUPFAM" id="SSF49785">
    <property type="entry name" value="Galactose-binding domain-like"/>
    <property type="match status" value="1"/>
</dbReference>
<dbReference type="EMBL" id="JAPFFF010000043">
    <property type="protein sequence ID" value="KAK8840835.1"/>
    <property type="molecule type" value="Genomic_DNA"/>
</dbReference>
<sequence>MESAEITFTLNTNILKGIPFGKYQNDFDFIVSGKRYPVPRIVADLLSPIIRNLHYQDETIQEYRIDIESGNEGEASNNDDGNDDFLNFVELCNCESKQLSERQRELYSTYFFKLGNIDSYFKLHPEFISGISTENSIEILTKIESITNNFSNISHNSEYIESVERVFSFIASHFDDIDKEGLKIFPIETIEKIICNDDLKIREEDDLLDFVMSFYEKDRRFSILFEYVFFENVSEEKLKRFVKEFYVDDINGKVWQAFCRHLFVSESNSHKDKEDKRYTDRSIEFNMSEGKEFEGIMRHLTSETGGNIHDNGTIEITSNMIHESNHPKNLVDYESEDLYYPSGNDKGAFACFDFKDKLVQLSSYSIRSHNRNPNSKQLKNWAIEVSQDGQTWIEIDRRENEEKLNGAKVTATFKISFGSLKMAAAGIVARSMMAYFQ</sequence>
<evidence type="ECO:0000313" key="2">
    <source>
        <dbReference type="EMBL" id="KAK8840835.1"/>
    </source>
</evidence>